<proteinExistence type="inferred from homology"/>
<dbReference type="InterPro" id="IPR020845">
    <property type="entry name" value="AMP-binding_CS"/>
</dbReference>
<evidence type="ECO:0000256" key="1">
    <source>
        <dbReference type="ARBA" id="ARBA00006432"/>
    </source>
</evidence>
<comment type="caution">
    <text evidence="4">The sequence shown here is derived from an EMBL/GenBank/DDBJ whole genome shotgun (WGS) entry which is preliminary data.</text>
</comment>
<evidence type="ECO:0000313" key="4">
    <source>
        <dbReference type="EMBL" id="KAK5048671.1"/>
    </source>
</evidence>
<evidence type="ECO:0008006" key="6">
    <source>
        <dbReference type="Google" id="ProtNLM"/>
    </source>
</evidence>
<dbReference type="AlphaFoldDB" id="A0AAV9N377"/>
<evidence type="ECO:0000259" key="3">
    <source>
        <dbReference type="Pfam" id="PF13193"/>
    </source>
</evidence>
<dbReference type="Pfam" id="PF13193">
    <property type="entry name" value="AMP-binding_C"/>
    <property type="match status" value="1"/>
</dbReference>
<dbReference type="PANTHER" id="PTHR43201">
    <property type="entry name" value="ACYL-COA SYNTHETASE"/>
    <property type="match status" value="1"/>
</dbReference>
<organism evidence="4 5">
    <name type="scientific">Exophiala bonariae</name>
    <dbReference type="NCBI Taxonomy" id="1690606"/>
    <lineage>
        <taxon>Eukaryota</taxon>
        <taxon>Fungi</taxon>
        <taxon>Dikarya</taxon>
        <taxon>Ascomycota</taxon>
        <taxon>Pezizomycotina</taxon>
        <taxon>Eurotiomycetes</taxon>
        <taxon>Chaetothyriomycetidae</taxon>
        <taxon>Chaetothyriales</taxon>
        <taxon>Herpotrichiellaceae</taxon>
        <taxon>Exophiala</taxon>
    </lineage>
</organism>
<dbReference type="GeneID" id="89973937"/>
<dbReference type="GO" id="GO:0031956">
    <property type="term" value="F:medium-chain fatty acid-CoA ligase activity"/>
    <property type="evidence" value="ECO:0007669"/>
    <property type="project" value="TreeGrafter"/>
</dbReference>
<feature type="domain" description="AMP-binding enzyme C-terminal" evidence="3">
    <location>
        <begin position="457"/>
        <end position="532"/>
    </location>
</feature>
<dbReference type="InterPro" id="IPR025110">
    <property type="entry name" value="AMP-bd_C"/>
</dbReference>
<feature type="domain" description="AMP-dependent synthetase/ligase" evidence="2">
    <location>
        <begin position="93"/>
        <end position="404"/>
    </location>
</feature>
<protein>
    <recommendedName>
        <fullName evidence="6">AMP-dependent synthetase/ligase domain-containing protein</fullName>
    </recommendedName>
</protein>
<dbReference type="EMBL" id="JAVRRD010000021">
    <property type="protein sequence ID" value="KAK5048671.1"/>
    <property type="molecule type" value="Genomic_DNA"/>
</dbReference>
<dbReference type="InterPro" id="IPR000873">
    <property type="entry name" value="AMP-dep_synth/lig_dom"/>
</dbReference>
<dbReference type="InterPro" id="IPR045851">
    <property type="entry name" value="AMP-bd_C_sf"/>
</dbReference>
<sequence>MKQPDIDPECFDRTDLVYVEDDLNTLPHDIIFHRLHFLACHQNTVAIRDTDRSLEISYGQLLSDIVTAKNLVLSKLHISTLEQLRADKEVSFLILARGYEFVVSFFTVLAIGGIAAPTSPHVTLAEALHFMKTSKGQAVLHSRDFEALAAEISHSSEVYSECRHVCIDSHPDVRLLNPRKIRFSMKKIPDVNNPGAIIFTSGSTGKPKGAAMRRYNILVHALLLMWKNNINKAYTILQMLPTHHAAGLVQNTLPTLMGGGTVEFTLPRFDAAAIWERIRREGIQSISAVPTIYVRLLSHFENVLSKLDSAEKEIYRSAMSKVGQFQCGTSSLPTSVAARWEELFERRILERYGGTEFGNPYANYAGSKFVLGSAGMRNPGIESYLENGDHGEIFARSPLMFSKYINNVEGTRDSLTAEGYFKTGDIAERVEDHYFIKGRKSVDILKTGGYKVSALDIEHAMTNHPKIAEAIVVGVDDDEFGQRVAAAVVLKEGYHELSLSELRRDLQKSLSNYKLPSILRVVPELQKTANMKIPKQLLKKELFDSKHPDIETWQFSKPKI</sequence>
<comment type="similarity">
    <text evidence="1">Belongs to the ATP-dependent AMP-binding enzyme family.</text>
</comment>
<dbReference type="Gene3D" id="3.30.300.30">
    <property type="match status" value="1"/>
</dbReference>
<evidence type="ECO:0000259" key="2">
    <source>
        <dbReference type="Pfam" id="PF00501"/>
    </source>
</evidence>
<evidence type="ECO:0000313" key="5">
    <source>
        <dbReference type="Proteomes" id="UP001358417"/>
    </source>
</evidence>
<dbReference type="GO" id="GO:0006631">
    <property type="term" value="P:fatty acid metabolic process"/>
    <property type="evidence" value="ECO:0007669"/>
    <property type="project" value="TreeGrafter"/>
</dbReference>
<dbReference type="Proteomes" id="UP001358417">
    <property type="component" value="Unassembled WGS sequence"/>
</dbReference>
<dbReference type="SUPFAM" id="SSF56801">
    <property type="entry name" value="Acetyl-CoA synthetase-like"/>
    <property type="match status" value="1"/>
</dbReference>
<dbReference type="InterPro" id="IPR042099">
    <property type="entry name" value="ANL_N_sf"/>
</dbReference>
<dbReference type="PANTHER" id="PTHR43201:SF8">
    <property type="entry name" value="ACYL-COA SYNTHETASE FAMILY MEMBER 3"/>
    <property type="match status" value="1"/>
</dbReference>
<name>A0AAV9N377_9EURO</name>
<accession>A0AAV9N377</accession>
<dbReference type="RefSeq" id="XP_064704030.1">
    <property type="nucleotide sequence ID" value="XM_064849327.1"/>
</dbReference>
<dbReference type="PROSITE" id="PS00455">
    <property type="entry name" value="AMP_BINDING"/>
    <property type="match status" value="1"/>
</dbReference>
<dbReference type="Pfam" id="PF00501">
    <property type="entry name" value="AMP-binding"/>
    <property type="match status" value="1"/>
</dbReference>
<dbReference type="Gene3D" id="3.40.50.12780">
    <property type="entry name" value="N-terminal domain of ligase-like"/>
    <property type="match status" value="1"/>
</dbReference>
<gene>
    <name evidence="4" type="ORF">LTR84_005762</name>
</gene>
<reference evidence="4 5" key="1">
    <citation type="submission" date="2023-08" db="EMBL/GenBank/DDBJ databases">
        <title>Black Yeasts Isolated from many extreme environments.</title>
        <authorList>
            <person name="Coleine C."/>
            <person name="Stajich J.E."/>
            <person name="Selbmann L."/>
        </authorList>
    </citation>
    <scope>NUCLEOTIDE SEQUENCE [LARGE SCALE GENOMIC DNA]</scope>
    <source>
        <strain evidence="4 5">CCFEE 5792</strain>
    </source>
</reference>
<keyword evidence="5" id="KW-1185">Reference proteome</keyword>